<reference evidence="2 3" key="1">
    <citation type="submission" date="2022-01" db="EMBL/GenBank/DDBJ databases">
        <authorList>
            <person name="Xiong W."/>
            <person name="Schranz E."/>
        </authorList>
    </citation>
    <scope>NUCLEOTIDE SEQUENCE [LARGE SCALE GENOMIC DNA]</scope>
</reference>
<dbReference type="Proteomes" id="UP001157418">
    <property type="component" value="Unassembled WGS sequence"/>
</dbReference>
<name>A0AAU9P6J2_9ASTR</name>
<dbReference type="InterPro" id="IPR036875">
    <property type="entry name" value="Znf_CCHC_sf"/>
</dbReference>
<feature type="compositionally biased region" description="Basic and acidic residues" evidence="1">
    <location>
        <begin position="94"/>
        <end position="103"/>
    </location>
</feature>
<dbReference type="AlphaFoldDB" id="A0AAU9P6J2"/>
<proteinExistence type="predicted"/>
<gene>
    <name evidence="2" type="ORF">LVIROSA_LOCUS31363</name>
</gene>
<dbReference type="GO" id="GO:0003676">
    <property type="term" value="F:nucleic acid binding"/>
    <property type="evidence" value="ECO:0007669"/>
    <property type="project" value="InterPro"/>
</dbReference>
<feature type="compositionally biased region" description="Polar residues" evidence="1">
    <location>
        <begin position="119"/>
        <end position="130"/>
    </location>
</feature>
<feature type="region of interest" description="Disordered" evidence="1">
    <location>
        <begin position="1"/>
        <end position="148"/>
    </location>
</feature>
<evidence type="ECO:0000313" key="3">
    <source>
        <dbReference type="Proteomes" id="UP001157418"/>
    </source>
</evidence>
<dbReference type="GO" id="GO:0008270">
    <property type="term" value="F:zinc ion binding"/>
    <property type="evidence" value="ECO:0007669"/>
    <property type="project" value="InterPro"/>
</dbReference>
<accession>A0AAU9P6J2</accession>
<comment type="caution">
    <text evidence="2">The sequence shown here is derived from an EMBL/GenBank/DDBJ whole genome shotgun (WGS) entry which is preliminary data.</text>
</comment>
<keyword evidence="3" id="KW-1185">Reference proteome</keyword>
<evidence type="ECO:0000313" key="2">
    <source>
        <dbReference type="EMBL" id="CAH1445608.1"/>
    </source>
</evidence>
<dbReference type="SUPFAM" id="SSF57756">
    <property type="entry name" value="Retrovirus zinc finger-like domains"/>
    <property type="match status" value="1"/>
</dbReference>
<organism evidence="2 3">
    <name type="scientific">Lactuca virosa</name>
    <dbReference type="NCBI Taxonomy" id="75947"/>
    <lineage>
        <taxon>Eukaryota</taxon>
        <taxon>Viridiplantae</taxon>
        <taxon>Streptophyta</taxon>
        <taxon>Embryophyta</taxon>
        <taxon>Tracheophyta</taxon>
        <taxon>Spermatophyta</taxon>
        <taxon>Magnoliopsida</taxon>
        <taxon>eudicotyledons</taxon>
        <taxon>Gunneridae</taxon>
        <taxon>Pentapetalae</taxon>
        <taxon>asterids</taxon>
        <taxon>campanulids</taxon>
        <taxon>Asterales</taxon>
        <taxon>Asteraceae</taxon>
        <taxon>Cichorioideae</taxon>
        <taxon>Cichorieae</taxon>
        <taxon>Lactucinae</taxon>
        <taxon>Lactuca</taxon>
    </lineage>
</organism>
<sequence length="148" mass="16212">MPGRPKTKRVRDVSEKGGNHRVSKKGQKISCSLCKVEGHNKKTCPNVDRSRPNKLPTRVNRTTKKRTAKVASGSRTGMEGGDTHGSRVKTTKSTKCENVKKMTAEVASGSRTGMEGRDTQGTTESGTTQVTRERGNFVIPQVKKRKKS</sequence>
<protein>
    <submittedName>
        <fullName evidence="2">Uncharacterized protein</fullName>
    </submittedName>
</protein>
<dbReference type="EMBL" id="CAKMRJ010005523">
    <property type="protein sequence ID" value="CAH1445608.1"/>
    <property type="molecule type" value="Genomic_DNA"/>
</dbReference>
<evidence type="ECO:0000256" key="1">
    <source>
        <dbReference type="SAM" id="MobiDB-lite"/>
    </source>
</evidence>